<name>A0ABD3NM32_9STRA</name>
<evidence type="ECO:0000313" key="1">
    <source>
        <dbReference type="EMBL" id="KAL3776958.1"/>
    </source>
</evidence>
<evidence type="ECO:0008006" key="3">
    <source>
        <dbReference type="Google" id="ProtNLM"/>
    </source>
</evidence>
<organism evidence="1 2">
    <name type="scientific">Cyclotella atomus</name>
    <dbReference type="NCBI Taxonomy" id="382360"/>
    <lineage>
        <taxon>Eukaryota</taxon>
        <taxon>Sar</taxon>
        <taxon>Stramenopiles</taxon>
        <taxon>Ochrophyta</taxon>
        <taxon>Bacillariophyta</taxon>
        <taxon>Coscinodiscophyceae</taxon>
        <taxon>Thalassiosirophycidae</taxon>
        <taxon>Stephanodiscales</taxon>
        <taxon>Stephanodiscaceae</taxon>
        <taxon>Cyclotella</taxon>
    </lineage>
</organism>
<accession>A0ABD3NM32</accession>
<reference evidence="1 2" key="1">
    <citation type="submission" date="2024-10" db="EMBL/GenBank/DDBJ databases">
        <title>Updated reference genomes for cyclostephanoid diatoms.</title>
        <authorList>
            <person name="Roberts W.R."/>
            <person name="Alverson A.J."/>
        </authorList>
    </citation>
    <scope>NUCLEOTIDE SEQUENCE [LARGE SCALE GENOMIC DNA]</scope>
    <source>
        <strain evidence="1 2">AJA010-31</strain>
    </source>
</reference>
<gene>
    <name evidence="1" type="ORF">ACHAWO_008738</name>
</gene>
<dbReference type="SUPFAM" id="SSF143456">
    <property type="entry name" value="VC0467-like"/>
    <property type="match status" value="1"/>
</dbReference>
<dbReference type="Pfam" id="PF02622">
    <property type="entry name" value="DUF179"/>
    <property type="match status" value="1"/>
</dbReference>
<dbReference type="PANTHER" id="PTHR31984">
    <property type="entry name" value="TRANSPORTER, PUTATIVE (DUF179)-RELATED"/>
    <property type="match status" value="1"/>
</dbReference>
<protein>
    <recommendedName>
        <fullName evidence="3">Transcriptional regulator</fullName>
    </recommendedName>
</protein>
<proteinExistence type="predicted"/>
<keyword evidence="2" id="KW-1185">Reference proteome</keyword>
<dbReference type="EMBL" id="JALLPJ020001073">
    <property type="protein sequence ID" value="KAL3776958.1"/>
    <property type="molecule type" value="Genomic_DNA"/>
</dbReference>
<dbReference type="Gene3D" id="3.40.1740.10">
    <property type="entry name" value="VC0467-like"/>
    <property type="match status" value="1"/>
</dbReference>
<dbReference type="PANTHER" id="PTHR31984:SF17">
    <property type="entry name" value="TRANSCRIPTIONAL REGULATOR"/>
    <property type="match status" value="1"/>
</dbReference>
<dbReference type="AlphaFoldDB" id="A0ABD3NM32"/>
<comment type="caution">
    <text evidence="1">The sequence shown here is derived from an EMBL/GenBank/DDBJ whole genome shotgun (WGS) entry which is preliminary data.</text>
</comment>
<dbReference type="InterPro" id="IPR003774">
    <property type="entry name" value="AlgH-like"/>
</dbReference>
<evidence type="ECO:0000313" key="2">
    <source>
        <dbReference type="Proteomes" id="UP001530400"/>
    </source>
</evidence>
<dbReference type="Proteomes" id="UP001530400">
    <property type="component" value="Unassembled WGS sequence"/>
</dbReference>
<sequence length="462" mass="51573">MASLECSMLFSKVTLLRGQKPPAGNRPSTMNRRRPILDWYIHLHHENTKRRIIQFIIRIFQHLSITIDSITSAKSIKIYCIVMSPTLKYHCLLVGTLLYNELPASAFSPNSLQPSKNTCIRMSRSNERAHMEKQWENMMDNDWREFRATLIAKEKADELAAEKIKTKVGAGSLDEPPREDKLGDLITGAFTSFFKGGKDEEKDMFKGNVGGANPNTQFTSIDFPSECEDPFLSVEECHILYSNAQKVKINKHRWAHPLSHVEPGCVLVANEKLGGVFHQTVVLIIDHHEKIGSTGLIINRPFPGDLLKTAADSEKCNIDTSLKMTFSKAPVSYGGPVMQDQFSTLHGYGLVEGSKKVCQGVFVGGSAELMGEVRKKTMDPKEVLFIKGHAAWVPGQLSREIEKGVWYVAACSADFILRYAGAPVSVDDNPRDLWADILSCMGENYETVAKMHSGRGDKRMAP</sequence>